<sequence>MRRTNRLLLHPLSAKQYTLSISRNWWMTSAAMSSSLSQNPCHLSMSLTIMRPRTRNMRNGASRKGRRRGIITDLQRKMFPKSSPWEIVFIENGGGSDMSAKLPVLPDGLLSHQNLYDAICNIVKRPSSDGSLDLVGIQSLQVLTGAGPLGSLAEVQKEVLVGASKQKQVKHERNTTKPLPESPDPIMHERASNYLGMTYDNALGTFGCTNVLEEQHIDLGSVDKHRDFERTFRIFRPGTLTMIVSGAITPATGPFALPVPYPESLNATSSIARVE</sequence>
<feature type="region of interest" description="Disordered" evidence="1">
    <location>
        <begin position="164"/>
        <end position="186"/>
    </location>
</feature>
<comment type="caution">
    <text evidence="2">The sequence shown here is derived from an EMBL/GenBank/DDBJ whole genome shotgun (WGS) entry which is preliminary data.</text>
</comment>
<dbReference type="AlphaFoldDB" id="A0A8H6YWQ6"/>
<dbReference type="Proteomes" id="UP000620124">
    <property type="component" value="Unassembled WGS sequence"/>
</dbReference>
<evidence type="ECO:0000256" key="1">
    <source>
        <dbReference type="SAM" id="MobiDB-lite"/>
    </source>
</evidence>
<reference evidence="2" key="1">
    <citation type="submission" date="2020-05" db="EMBL/GenBank/DDBJ databases">
        <title>Mycena genomes resolve the evolution of fungal bioluminescence.</title>
        <authorList>
            <person name="Tsai I.J."/>
        </authorList>
    </citation>
    <scope>NUCLEOTIDE SEQUENCE</scope>
    <source>
        <strain evidence="2">CCC161011</strain>
    </source>
</reference>
<accession>A0A8H6YWQ6</accession>
<dbReference type="EMBL" id="JACAZI010000003">
    <property type="protein sequence ID" value="KAF7366109.1"/>
    <property type="molecule type" value="Genomic_DNA"/>
</dbReference>
<protein>
    <submittedName>
        <fullName evidence="2">Uncharacterized protein</fullName>
    </submittedName>
</protein>
<evidence type="ECO:0000313" key="2">
    <source>
        <dbReference type="EMBL" id="KAF7366109.1"/>
    </source>
</evidence>
<gene>
    <name evidence="2" type="ORF">MVEN_00487700</name>
</gene>
<proteinExistence type="predicted"/>
<organism evidence="2 3">
    <name type="scientific">Mycena venus</name>
    <dbReference type="NCBI Taxonomy" id="2733690"/>
    <lineage>
        <taxon>Eukaryota</taxon>
        <taxon>Fungi</taxon>
        <taxon>Dikarya</taxon>
        <taxon>Basidiomycota</taxon>
        <taxon>Agaricomycotina</taxon>
        <taxon>Agaricomycetes</taxon>
        <taxon>Agaricomycetidae</taxon>
        <taxon>Agaricales</taxon>
        <taxon>Marasmiineae</taxon>
        <taxon>Mycenaceae</taxon>
        <taxon>Mycena</taxon>
    </lineage>
</organism>
<keyword evidence="3" id="KW-1185">Reference proteome</keyword>
<evidence type="ECO:0000313" key="3">
    <source>
        <dbReference type="Proteomes" id="UP000620124"/>
    </source>
</evidence>
<name>A0A8H6YWQ6_9AGAR</name>
<dbReference type="OrthoDB" id="2913746at2759"/>